<sequence length="173" mass="18950">MNKICLASIFLIFINNSFRCTLCLSFEYNKIESKADENTEEGKNVNNNSSVQCHFGGGAGVFNGKTVIDCTDNTVCLNFTASLNHTESNNTFIKALHTGNNKDVAYGCLAENLCPLKNACGKGEYKGEWGEVCCCNTNLCNGAQSKASLSFYFLFAFILLPFLIGPLINKYLC</sequence>
<dbReference type="Proteomes" id="UP001497535">
    <property type="component" value="Unassembled WGS sequence"/>
</dbReference>
<reference evidence="1" key="1">
    <citation type="submission" date="2023-11" db="EMBL/GenBank/DDBJ databases">
        <authorList>
            <person name="Poullet M."/>
        </authorList>
    </citation>
    <scope>NUCLEOTIDE SEQUENCE</scope>
    <source>
        <strain evidence="1">E1834</strain>
    </source>
</reference>
<evidence type="ECO:0000313" key="1">
    <source>
        <dbReference type="EMBL" id="CAK5022252.1"/>
    </source>
</evidence>
<comment type="caution">
    <text evidence="1">The sequence shown here is derived from an EMBL/GenBank/DDBJ whole genome shotgun (WGS) entry which is preliminary data.</text>
</comment>
<gene>
    <name evidence="1" type="ORF">MENTE1834_LOCUS4852</name>
</gene>
<keyword evidence="2" id="KW-1185">Reference proteome</keyword>
<organism evidence="1 2">
    <name type="scientific">Meloidogyne enterolobii</name>
    <name type="common">Root-knot nematode worm</name>
    <name type="synonym">Meloidogyne mayaguensis</name>
    <dbReference type="NCBI Taxonomy" id="390850"/>
    <lineage>
        <taxon>Eukaryota</taxon>
        <taxon>Metazoa</taxon>
        <taxon>Ecdysozoa</taxon>
        <taxon>Nematoda</taxon>
        <taxon>Chromadorea</taxon>
        <taxon>Rhabditida</taxon>
        <taxon>Tylenchina</taxon>
        <taxon>Tylenchomorpha</taxon>
        <taxon>Tylenchoidea</taxon>
        <taxon>Meloidogynidae</taxon>
        <taxon>Meloidogyninae</taxon>
        <taxon>Meloidogyne</taxon>
    </lineage>
</organism>
<dbReference type="EMBL" id="CAVMJV010000004">
    <property type="protein sequence ID" value="CAK5022252.1"/>
    <property type="molecule type" value="Genomic_DNA"/>
</dbReference>
<evidence type="ECO:0000313" key="2">
    <source>
        <dbReference type="Proteomes" id="UP001497535"/>
    </source>
</evidence>
<name>A0ACB0XXN1_MELEN</name>
<accession>A0ACB0XXN1</accession>
<protein>
    <submittedName>
        <fullName evidence="1">Uncharacterized protein</fullName>
    </submittedName>
</protein>
<proteinExistence type="predicted"/>